<accession>A0A1G6NXD6</accession>
<evidence type="ECO:0000313" key="1">
    <source>
        <dbReference type="EMBL" id="SDC71897.1"/>
    </source>
</evidence>
<gene>
    <name evidence="1" type="ORF">SAMN04488112_11463</name>
</gene>
<keyword evidence="2" id="KW-1185">Reference proteome</keyword>
<organism evidence="1 2">
    <name type="scientific">Melghirimyces thermohalophilus</name>
    <dbReference type="NCBI Taxonomy" id="1236220"/>
    <lineage>
        <taxon>Bacteria</taxon>
        <taxon>Bacillati</taxon>
        <taxon>Bacillota</taxon>
        <taxon>Bacilli</taxon>
        <taxon>Bacillales</taxon>
        <taxon>Thermoactinomycetaceae</taxon>
        <taxon>Melghirimyces</taxon>
    </lineage>
</organism>
<evidence type="ECO:0000313" key="2">
    <source>
        <dbReference type="Proteomes" id="UP000199387"/>
    </source>
</evidence>
<sequence>MAELEQLNKSFIDGERGRTLMNLPSVSGFRFEKAYREYPF</sequence>
<reference evidence="1 2" key="1">
    <citation type="submission" date="2016-10" db="EMBL/GenBank/DDBJ databases">
        <authorList>
            <person name="de Groot N.N."/>
        </authorList>
    </citation>
    <scope>NUCLEOTIDE SEQUENCE [LARGE SCALE GENOMIC DNA]</scope>
    <source>
        <strain evidence="1 2">DSM 45514</strain>
    </source>
</reference>
<proteinExistence type="predicted"/>
<dbReference type="EMBL" id="FMZA01000014">
    <property type="protein sequence ID" value="SDC71897.1"/>
    <property type="molecule type" value="Genomic_DNA"/>
</dbReference>
<protein>
    <submittedName>
        <fullName evidence="1">Uncharacterized protein</fullName>
    </submittedName>
</protein>
<dbReference type="STRING" id="1236220.SAMN04488112_11463"/>
<dbReference type="AlphaFoldDB" id="A0A1G6NXD6"/>
<name>A0A1G6NXD6_9BACL</name>
<dbReference type="Proteomes" id="UP000199387">
    <property type="component" value="Unassembled WGS sequence"/>
</dbReference>